<sequence length="148" mass="16982">MVPHSRRYHQQRNNFSMDANASECPSAIHHRRHRRVYWCAYAYGYCYCATRFGSQSCCCSCAAVQSYDQADLRASCSFHDSANYPLPTDHYLLAGGGNYLLHHFLTTMVDDDLLRRAPNTGCVLYQYLLGNRRLTGRGGKDHLLRWHG</sequence>
<reference evidence="2" key="1">
    <citation type="submission" date="2013-09" db="EMBL/GenBank/DDBJ databases">
        <title>The Genome Sequence of Anopheles culicifacies species A.</title>
        <authorList>
            <consortium name="The Broad Institute Genomics Platform"/>
            <person name="Neafsey D.E."/>
            <person name="Besansky N."/>
            <person name="Howell P."/>
            <person name="Walton C."/>
            <person name="Young S.K."/>
            <person name="Zeng Q."/>
            <person name="Gargeya S."/>
            <person name="Fitzgerald M."/>
            <person name="Haas B."/>
            <person name="Abouelleil A."/>
            <person name="Allen A.W."/>
            <person name="Alvarado L."/>
            <person name="Arachchi H.M."/>
            <person name="Berlin A.M."/>
            <person name="Chapman S.B."/>
            <person name="Gainer-Dewar J."/>
            <person name="Goldberg J."/>
            <person name="Griggs A."/>
            <person name="Gujja S."/>
            <person name="Hansen M."/>
            <person name="Howarth C."/>
            <person name="Imamovic A."/>
            <person name="Ireland A."/>
            <person name="Larimer J."/>
            <person name="McCowan C."/>
            <person name="Murphy C."/>
            <person name="Pearson M."/>
            <person name="Poon T.W."/>
            <person name="Priest M."/>
            <person name="Roberts A."/>
            <person name="Saif S."/>
            <person name="Shea T."/>
            <person name="Sisk P."/>
            <person name="Sykes S."/>
            <person name="Wortman J."/>
            <person name="Nusbaum C."/>
            <person name="Birren B."/>
        </authorList>
    </citation>
    <scope>NUCLEOTIDE SEQUENCE [LARGE SCALE GENOMIC DNA]</scope>
    <source>
        <strain evidence="2">A-37</strain>
    </source>
</reference>
<dbReference type="Proteomes" id="UP000075883">
    <property type="component" value="Unassembled WGS sequence"/>
</dbReference>
<reference evidence="1" key="2">
    <citation type="submission" date="2020-05" db="UniProtKB">
        <authorList>
            <consortium name="EnsemblMetazoa"/>
        </authorList>
    </citation>
    <scope>IDENTIFICATION</scope>
    <source>
        <strain evidence="1">A-37</strain>
    </source>
</reference>
<dbReference type="VEuPathDB" id="VectorBase:ACUA023355"/>
<dbReference type="EnsemblMetazoa" id="ACUA023355-RA">
    <property type="protein sequence ID" value="ACUA023355-PA"/>
    <property type="gene ID" value="ACUA023355"/>
</dbReference>
<proteinExistence type="predicted"/>
<accession>A0A182MPR8</accession>
<name>A0A182MPR8_9DIPT</name>
<organism evidence="1 2">
    <name type="scientific">Anopheles culicifacies</name>
    <dbReference type="NCBI Taxonomy" id="139723"/>
    <lineage>
        <taxon>Eukaryota</taxon>
        <taxon>Metazoa</taxon>
        <taxon>Ecdysozoa</taxon>
        <taxon>Arthropoda</taxon>
        <taxon>Hexapoda</taxon>
        <taxon>Insecta</taxon>
        <taxon>Pterygota</taxon>
        <taxon>Neoptera</taxon>
        <taxon>Endopterygota</taxon>
        <taxon>Diptera</taxon>
        <taxon>Nematocera</taxon>
        <taxon>Culicoidea</taxon>
        <taxon>Culicidae</taxon>
        <taxon>Anophelinae</taxon>
        <taxon>Anopheles</taxon>
        <taxon>culicifacies species complex</taxon>
    </lineage>
</organism>
<dbReference type="AlphaFoldDB" id="A0A182MPR8"/>
<evidence type="ECO:0000313" key="2">
    <source>
        <dbReference type="Proteomes" id="UP000075883"/>
    </source>
</evidence>
<dbReference type="EMBL" id="AXCM01000221">
    <property type="status" value="NOT_ANNOTATED_CDS"/>
    <property type="molecule type" value="Genomic_DNA"/>
</dbReference>
<protein>
    <submittedName>
        <fullName evidence="1">Uncharacterized protein</fullName>
    </submittedName>
</protein>
<keyword evidence="2" id="KW-1185">Reference proteome</keyword>
<evidence type="ECO:0000313" key="1">
    <source>
        <dbReference type="EnsemblMetazoa" id="ACUA023355-PA"/>
    </source>
</evidence>